<sequence>MTMKDNRNNGSVDKELQDSNHKLRVTLDAASTVVRTTNRVNGCRYFEWHDEALPCWAKDLINEMKLETKMLQKENNRLNFLGVKKRDGLEEQEMQLCKSYGVN</sequence>
<name>A0AAV0EVU7_9ASTE</name>
<comment type="caution">
    <text evidence="1">The sequence shown here is derived from an EMBL/GenBank/DDBJ whole genome shotgun (WGS) entry which is preliminary data.</text>
</comment>
<proteinExistence type="predicted"/>
<gene>
    <name evidence="1" type="ORF">CEPIT_LOCUS28257</name>
</gene>
<keyword evidence="2" id="KW-1185">Reference proteome</keyword>
<evidence type="ECO:0000313" key="2">
    <source>
        <dbReference type="Proteomes" id="UP001152523"/>
    </source>
</evidence>
<dbReference type="EMBL" id="CAMAPF010000947">
    <property type="protein sequence ID" value="CAH9127360.1"/>
    <property type="molecule type" value="Genomic_DNA"/>
</dbReference>
<evidence type="ECO:0000313" key="1">
    <source>
        <dbReference type="EMBL" id="CAH9127360.1"/>
    </source>
</evidence>
<reference evidence="1" key="1">
    <citation type="submission" date="2022-07" db="EMBL/GenBank/DDBJ databases">
        <authorList>
            <person name="Macas J."/>
            <person name="Novak P."/>
            <person name="Neumann P."/>
        </authorList>
    </citation>
    <scope>NUCLEOTIDE SEQUENCE</scope>
</reference>
<dbReference type="AlphaFoldDB" id="A0AAV0EVU7"/>
<organism evidence="1 2">
    <name type="scientific">Cuscuta epithymum</name>
    <dbReference type="NCBI Taxonomy" id="186058"/>
    <lineage>
        <taxon>Eukaryota</taxon>
        <taxon>Viridiplantae</taxon>
        <taxon>Streptophyta</taxon>
        <taxon>Embryophyta</taxon>
        <taxon>Tracheophyta</taxon>
        <taxon>Spermatophyta</taxon>
        <taxon>Magnoliopsida</taxon>
        <taxon>eudicotyledons</taxon>
        <taxon>Gunneridae</taxon>
        <taxon>Pentapetalae</taxon>
        <taxon>asterids</taxon>
        <taxon>lamiids</taxon>
        <taxon>Solanales</taxon>
        <taxon>Convolvulaceae</taxon>
        <taxon>Cuscuteae</taxon>
        <taxon>Cuscuta</taxon>
        <taxon>Cuscuta subgen. Cuscuta</taxon>
    </lineage>
</organism>
<dbReference type="Proteomes" id="UP001152523">
    <property type="component" value="Unassembled WGS sequence"/>
</dbReference>
<accession>A0AAV0EVU7</accession>
<protein>
    <submittedName>
        <fullName evidence="1">Uncharacterized protein</fullName>
    </submittedName>
</protein>